<comment type="similarity">
    <text evidence="1">Belongs to the inositol polyphosphate 5-phosphatase family.</text>
</comment>
<accession>A0A3P6HB64</accession>
<dbReference type="FunFam" id="3.60.10.10:FF:000014">
    <property type="entry name" value="Type I inositol polyphosphate 5-phosphatase 1"/>
    <property type="match status" value="1"/>
</dbReference>
<reference evidence="5" key="1">
    <citation type="submission" date="2018-11" db="EMBL/GenBank/DDBJ databases">
        <authorList>
            <consortium name="Genoscope - CEA"/>
            <person name="William W."/>
        </authorList>
    </citation>
    <scope>NUCLEOTIDE SEQUENCE</scope>
</reference>
<dbReference type="AlphaFoldDB" id="A0A3P6HB64"/>
<feature type="compositionally biased region" description="Polar residues" evidence="3">
    <location>
        <begin position="74"/>
        <end position="84"/>
    </location>
</feature>
<dbReference type="Pfam" id="PF22669">
    <property type="entry name" value="Exo_endo_phos2"/>
    <property type="match status" value="1"/>
</dbReference>
<evidence type="ECO:0000256" key="2">
    <source>
        <dbReference type="ARBA" id="ARBA00022801"/>
    </source>
</evidence>
<proteinExistence type="inferred from homology"/>
<keyword evidence="2" id="KW-0378">Hydrolase</keyword>
<dbReference type="EMBL" id="LR031880">
    <property type="protein sequence ID" value="VDD63209.1"/>
    <property type="molecule type" value="Genomic_DNA"/>
</dbReference>
<evidence type="ECO:0000313" key="5">
    <source>
        <dbReference type="EMBL" id="VDD63209.1"/>
    </source>
</evidence>
<dbReference type="InterPro" id="IPR000300">
    <property type="entry name" value="IPPc"/>
</dbReference>
<evidence type="ECO:0000259" key="4">
    <source>
        <dbReference type="Pfam" id="PF22669"/>
    </source>
</evidence>
<dbReference type="Gene3D" id="3.60.10.10">
    <property type="entry name" value="Endonuclease/exonuclease/phosphatase"/>
    <property type="match status" value="1"/>
</dbReference>
<feature type="region of interest" description="Disordered" evidence="3">
    <location>
        <begin position="40"/>
        <end position="85"/>
    </location>
</feature>
<feature type="region of interest" description="Disordered" evidence="3">
    <location>
        <begin position="201"/>
        <end position="226"/>
    </location>
</feature>
<feature type="compositionally biased region" description="Polar residues" evidence="3">
    <location>
        <begin position="204"/>
        <end position="226"/>
    </location>
</feature>
<evidence type="ECO:0000256" key="1">
    <source>
        <dbReference type="ARBA" id="ARBA00010768"/>
    </source>
</evidence>
<dbReference type="SUPFAM" id="SSF56219">
    <property type="entry name" value="DNase I-like"/>
    <property type="match status" value="1"/>
</dbReference>
<organism evidence="5">
    <name type="scientific">Brassica oleracea</name>
    <name type="common">Wild cabbage</name>
    <dbReference type="NCBI Taxonomy" id="3712"/>
    <lineage>
        <taxon>Eukaryota</taxon>
        <taxon>Viridiplantae</taxon>
        <taxon>Streptophyta</taxon>
        <taxon>Embryophyta</taxon>
        <taxon>Tracheophyta</taxon>
        <taxon>Spermatophyta</taxon>
        <taxon>Magnoliopsida</taxon>
        <taxon>eudicotyledons</taxon>
        <taxon>Gunneridae</taxon>
        <taxon>Pentapetalae</taxon>
        <taxon>rosids</taxon>
        <taxon>malvids</taxon>
        <taxon>Brassicales</taxon>
        <taxon>Brassicaceae</taxon>
        <taxon>Brassiceae</taxon>
        <taxon>Brassica</taxon>
    </lineage>
</organism>
<feature type="domain" description="Inositol polyphosphate-related phosphatase" evidence="4">
    <location>
        <begin position="132"/>
        <end position="203"/>
    </location>
</feature>
<dbReference type="GO" id="GO:0004445">
    <property type="term" value="F:inositol-polyphosphate 5-phosphatase activity"/>
    <property type="evidence" value="ECO:0007669"/>
    <property type="project" value="InterPro"/>
</dbReference>
<gene>
    <name evidence="5" type="ORF">BOLC6T38662H</name>
</gene>
<sequence>MSSVAEPAGMMRKSFRRQKSQRLWAKVVMRKWLNISARDLEYGADTEDESENEDVVEENQDSSSDEDYEESSTQRRGSTQSWASEISEDPITVAEAAAEFTSNDAPLKLRRRNSETLRAQYINNKEIRVCVGTWNVGGVSPPSDLDIDDWIDINHSADIYVLGLQEVVPLNAGNILGAEDNRPVAKWEEVIREALNRVRPKNSGVKSYSDPPTQGYSNLLTKHTMS</sequence>
<dbReference type="InterPro" id="IPR036691">
    <property type="entry name" value="Endo/exonu/phosph_ase_sf"/>
</dbReference>
<dbReference type="GO" id="GO:0046856">
    <property type="term" value="P:phosphatidylinositol dephosphorylation"/>
    <property type="evidence" value="ECO:0007669"/>
    <property type="project" value="InterPro"/>
</dbReference>
<dbReference type="PANTHER" id="PTHR45666">
    <property type="entry name" value="TYPE IV INOSITOL POLYPHOSPHATE 5-PHOSPHATASE 9"/>
    <property type="match status" value="1"/>
</dbReference>
<dbReference type="GO" id="GO:0034485">
    <property type="term" value="F:phosphatidylinositol-3,4,5-trisphosphate 5-phosphatase activity"/>
    <property type="evidence" value="ECO:0007669"/>
    <property type="project" value="TreeGrafter"/>
</dbReference>
<protein>
    <recommendedName>
        <fullName evidence="4">Inositol polyphosphate-related phosphatase domain-containing protein</fullName>
    </recommendedName>
</protein>
<feature type="compositionally biased region" description="Acidic residues" evidence="3">
    <location>
        <begin position="42"/>
        <end position="70"/>
    </location>
</feature>
<dbReference type="InterPro" id="IPR045849">
    <property type="entry name" value="IP5P_plant"/>
</dbReference>
<name>A0A3P6HB64_BRAOL</name>
<dbReference type="GO" id="GO:0004439">
    <property type="term" value="F:phosphatidylinositol-4,5-bisphosphate 5-phosphatase activity"/>
    <property type="evidence" value="ECO:0007669"/>
    <property type="project" value="TreeGrafter"/>
</dbReference>
<evidence type="ECO:0000256" key="3">
    <source>
        <dbReference type="SAM" id="MobiDB-lite"/>
    </source>
</evidence>
<dbReference type="PANTHER" id="PTHR45666:SF50">
    <property type="entry name" value="INOSITOL POLYPHOSPHATE-RELATED PHOSPHATASE DOMAIN-CONTAINING PROTEIN"/>
    <property type="match status" value="1"/>
</dbReference>
<feature type="region of interest" description="Disordered" evidence="3">
    <location>
        <begin position="1"/>
        <end position="21"/>
    </location>
</feature>